<feature type="transmembrane region" description="Helical" evidence="1">
    <location>
        <begin position="16"/>
        <end position="34"/>
    </location>
</feature>
<dbReference type="EMBL" id="AP026818">
    <property type="protein sequence ID" value="BDR80369.1"/>
    <property type="molecule type" value="Genomic_DNA"/>
</dbReference>
<evidence type="ECO:0000313" key="2">
    <source>
        <dbReference type="EMBL" id="BDR80369.1"/>
    </source>
</evidence>
<proteinExistence type="predicted"/>
<dbReference type="EMBL" id="QMAP01000011">
    <property type="protein sequence ID" value="RXI46188.1"/>
    <property type="molecule type" value="Genomic_DNA"/>
</dbReference>
<keyword evidence="1" id="KW-1133">Transmembrane helix</keyword>
<evidence type="ECO:0000313" key="5">
    <source>
        <dbReference type="Proteomes" id="UP001321763"/>
    </source>
</evidence>
<name>A0A4Q0UY74_CLOTA</name>
<gene>
    <name evidence="3" type="ORF">DP130_11535</name>
    <name evidence="2" type="ORF">K234311028_06150</name>
</gene>
<dbReference type="AlphaFoldDB" id="A0A4Q0UY74"/>
<feature type="transmembrane region" description="Helical" evidence="1">
    <location>
        <begin position="40"/>
        <end position="59"/>
    </location>
</feature>
<keyword evidence="1" id="KW-0472">Membrane</keyword>
<dbReference type="Proteomes" id="UP000290921">
    <property type="component" value="Unassembled WGS sequence"/>
</dbReference>
<keyword evidence="1" id="KW-0812">Transmembrane</keyword>
<sequence>MKNMLLKDLYLTKKHLLYIVLFFLHTGVKLFWGNASLNKFIYYSMILFFNIILSISSLNESNSTINSLPVTRKEIILSKFIFFNINYIFIIAFLYILSNLMHYINTDLIVFTLNIKDLFSLMILSNFVFTIIIFLYNLYIMLFYFSLIFIFFLVKPSFLSDSISKLNNIAPLKVCVFLLFMCYLINKSVKLFENIDIY</sequence>
<organism evidence="3 4">
    <name type="scientific">Clostridium tetani</name>
    <dbReference type="NCBI Taxonomy" id="1513"/>
    <lineage>
        <taxon>Bacteria</taxon>
        <taxon>Bacillati</taxon>
        <taxon>Bacillota</taxon>
        <taxon>Clostridia</taxon>
        <taxon>Eubacteriales</taxon>
        <taxon>Clostridiaceae</taxon>
        <taxon>Clostridium</taxon>
    </lineage>
</organism>
<evidence type="ECO:0000256" key="1">
    <source>
        <dbReference type="SAM" id="Phobius"/>
    </source>
</evidence>
<feature type="transmembrane region" description="Helical" evidence="1">
    <location>
        <begin position="121"/>
        <end position="154"/>
    </location>
</feature>
<protein>
    <submittedName>
        <fullName evidence="3">Uncharacterized protein</fullName>
    </submittedName>
</protein>
<reference evidence="3 4" key="1">
    <citation type="submission" date="2018-06" db="EMBL/GenBank/DDBJ databases">
        <title>Genome conservation of Clostridium tetani.</title>
        <authorList>
            <person name="Bruggemann H."/>
            <person name="Popoff M.R."/>
        </authorList>
    </citation>
    <scope>NUCLEOTIDE SEQUENCE [LARGE SCALE GENOMIC DNA]</scope>
    <source>
        <strain evidence="3 4">2017.061</strain>
    </source>
</reference>
<feature type="transmembrane region" description="Helical" evidence="1">
    <location>
        <begin position="166"/>
        <end position="186"/>
    </location>
</feature>
<evidence type="ECO:0000313" key="3">
    <source>
        <dbReference type="EMBL" id="RXI46188.1"/>
    </source>
</evidence>
<evidence type="ECO:0000313" key="4">
    <source>
        <dbReference type="Proteomes" id="UP000290921"/>
    </source>
</evidence>
<accession>A0A4Q0UY74</accession>
<dbReference type="Proteomes" id="UP001321763">
    <property type="component" value="Chromosome"/>
</dbReference>
<dbReference type="InterPro" id="IPR025699">
    <property type="entry name" value="ABC2_memb-like"/>
</dbReference>
<feature type="transmembrane region" description="Helical" evidence="1">
    <location>
        <begin position="80"/>
        <end position="101"/>
    </location>
</feature>
<dbReference type="Pfam" id="PF13346">
    <property type="entry name" value="ABC2_membrane_5"/>
    <property type="match status" value="1"/>
</dbReference>
<reference evidence="2 5" key="2">
    <citation type="submission" date="2022-09" db="EMBL/GenBank/DDBJ databases">
        <title>complete genome sequences of Clostridium tetani str. KHSU-234311-028 isolated from soil.</title>
        <authorList>
            <person name="Sekizuka T."/>
            <person name="Shitada C."/>
            <person name="Takahashi M."/>
            <person name="Kuroda M."/>
        </authorList>
    </citation>
    <scope>NUCLEOTIDE SEQUENCE [LARGE SCALE GENOMIC DNA]</scope>
    <source>
        <strain evidence="2 5">KHSU-234311-028</strain>
    </source>
</reference>